<dbReference type="SUPFAM" id="SSF101386">
    <property type="entry name" value="all-alpha NTP pyrophosphatases"/>
    <property type="match status" value="1"/>
</dbReference>
<comment type="caution">
    <text evidence="1">The sequence shown here is derived from an EMBL/GenBank/DDBJ whole genome shotgun (WGS) entry which is preliminary data.</text>
</comment>
<dbReference type="Gene3D" id="1.10.287.1080">
    <property type="entry name" value="MazG-like"/>
    <property type="match status" value="1"/>
</dbReference>
<dbReference type="AlphaFoldDB" id="A0AB36E879"/>
<dbReference type="CDD" id="cd11540">
    <property type="entry name" value="NTP-PPase_u3"/>
    <property type="match status" value="1"/>
</dbReference>
<dbReference type="Proteomes" id="UP000092740">
    <property type="component" value="Unassembled WGS sequence"/>
</dbReference>
<dbReference type="EMBL" id="MAQD01000007">
    <property type="protein sequence ID" value="OBY51115.1"/>
    <property type="molecule type" value="Genomic_DNA"/>
</dbReference>
<evidence type="ECO:0008006" key="3">
    <source>
        <dbReference type="Google" id="ProtNLM"/>
    </source>
</evidence>
<evidence type="ECO:0000313" key="2">
    <source>
        <dbReference type="Proteomes" id="UP000092740"/>
    </source>
</evidence>
<sequence length="182" mass="20387">MADLQQLIKNIEQWAEDRNLIEGSTPQKQFIKLMEEFGELCAGISKNNIDMIKDSIGDCFVVLTILNKQCKSDLLPKNWGELMVNDPITDDDLFKAVENFGDKELNILLTITVGSLGEFAKDILEEPSEISDLMSCFVSIGAFFRLGIKECVSSAWEEIKDRKGKMINGVFVKESDLGAKND</sequence>
<reference evidence="1 2" key="1">
    <citation type="submission" date="2016-06" db="EMBL/GenBank/DDBJ databases">
        <title>Simultaneous identification of Haemophilus influenzae and Haemophilus haemolyticus using TaqMan real-time PCR.</title>
        <authorList>
            <person name="Price E.P."/>
            <person name="Sarovich D.S."/>
            <person name="Harris T."/>
            <person name="Spargo J.C."/>
            <person name="Nosworthy E."/>
            <person name="Beissbarth J."/>
            <person name="Smith-Vaughan H.C."/>
        </authorList>
    </citation>
    <scope>NUCLEOTIDE SEQUENCE [LARGE SCALE GENOMIC DNA]</scope>
    <source>
        <strain evidence="1 2">ATCC 9796</strain>
    </source>
</reference>
<evidence type="ECO:0000313" key="1">
    <source>
        <dbReference type="EMBL" id="OBY51115.1"/>
    </source>
</evidence>
<dbReference type="RefSeq" id="WP_065285967.1">
    <property type="nucleotide sequence ID" value="NZ_MAQD01000007.1"/>
</dbReference>
<proteinExistence type="predicted"/>
<protein>
    <recommendedName>
        <fullName evidence="3">Pyrophosphatase</fullName>
    </recommendedName>
</protein>
<organism evidence="1 2">
    <name type="scientific">Haemophilus parainfluenzae</name>
    <dbReference type="NCBI Taxonomy" id="729"/>
    <lineage>
        <taxon>Bacteria</taxon>
        <taxon>Pseudomonadati</taxon>
        <taxon>Pseudomonadota</taxon>
        <taxon>Gammaproteobacteria</taxon>
        <taxon>Pasteurellales</taxon>
        <taxon>Pasteurellaceae</taxon>
        <taxon>Haemophilus</taxon>
    </lineage>
</organism>
<accession>A0AB36E879</accession>
<gene>
    <name evidence="1" type="ORF">BBB48_06850</name>
</gene>
<name>A0AB36E879_HAEPA</name>